<organism evidence="2 3">
    <name type="scientific">Platanthera zijinensis</name>
    <dbReference type="NCBI Taxonomy" id="2320716"/>
    <lineage>
        <taxon>Eukaryota</taxon>
        <taxon>Viridiplantae</taxon>
        <taxon>Streptophyta</taxon>
        <taxon>Embryophyta</taxon>
        <taxon>Tracheophyta</taxon>
        <taxon>Spermatophyta</taxon>
        <taxon>Magnoliopsida</taxon>
        <taxon>Liliopsida</taxon>
        <taxon>Asparagales</taxon>
        <taxon>Orchidaceae</taxon>
        <taxon>Orchidoideae</taxon>
        <taxon>Orchideae</taxon>
        <taxon>Orchidinae</taxon>
        <taxon>Platanthera</taxon>
    </lineage>
</organism>
<gene>
    <name evidence="2" type="ORF">KSP39_PZI017854</name>
</gene>
<feature type="compositionally biased region" description="Acidic residues" evidence="1">
    <location>
        <begin position="242"/>
        <end position="252"/>
    </location>
</feature>
<dbReference type="Proteomes" id="UP001418222">
    <property type="component" value="Unassembled WGS sequence"/>
</dbReference>
<evidence type="ECO:0000256" key="1">
    <source>
        <dbReference type="SAM" id="MobiDB-lite"/>
    </source>
</evidence>
<sequence length="398" mass="44410">MAGNLGNAENEVLPADWIERAKAHAAGRPLKAVRSVGFHVWPACVPIFPQNLQQRRLQVMSPSFPRAIFRRIQIQKTRIADLRFSRFQVSPLQAYKAFLCLSPVASKILPASSYTSQRTRLMRQIEQHNEKRATFADQKRENDDYSYDISLDEDFVTALEYGMPPASGMDIYRSGPPNHTISHHIDPTTRILFYDLLSLQTPPNKLRISTNLSSTRSELVSAYVRLLHANEAEVCSTREEREESLEEEEEEAGGASSSRIESRVQRCGGKAAAVISIRLVFYGAEAIVKGNDLSSLGRFFCLGVTPIGHSRDMGRVRLGNCSLESPGTLEKNSQNCRFAGHAPRLSTLELNELTSLNAIPGLVLSEVASLNAEGKFAAKYRDVERVDLTQRHFCFGVE</sequence>
<name>A0AAP0B632_9ASPA</name>
<comment type="caution">
    <text evidence="2">The sequence shown here is derived from an EMBL/GenBank/DDBJ whole genome shotgun (WGS) entry which is preliminary data.</text>
</comment>
<evidence type="ECO:0000313" key="3">
    <source>
        <dbReference type="Proteomes" id="UP001418222"/>
    </source>
</evidence>
<feature type="region of interest" description="Disordered" evidence="1">
    <location>
        <begin position="235"/>
        <end position="260"/>
    </location>
</feature>
<dbReference type="AlphaFoldDB" id="A0AAP0B632"/>
<reference evidence="2 3" key="1">
    <citation type="journal article" date="2022" name="Nat. Plants">
        <title>Genomes of leafy and leafless Platanthera orchids illuminate the evolution of mycoheterotrophy.</title>
        <authorList>
            <person name="Li M.H."/>
            <person name="Liu K.W."/>
            <person name="Li Z."/>
            <person name="Lu H.C."/>
            <person name="Ye Q.L."/>
            <person name="Zhang D."/>
            <person name="Wang J.Y."/>
            <person name="Li Y.F."/>
            <person name="Zhong Z.M."/>
            <person name="Liu X."/>
            <person name="Yu X."/>
            <person name="Liu D.K."/>
            <person name="Tu X.D."/>
            <person name="Liu B."/>
            <person name="Hao Y."/>
            <person name="Liao X.Y."/>
            <person name="Jiang Y.T."/>
            <person name="Sun W.H."/>
            <person name="Chen J."/>
            <person name="Chen Y.Q."/>
            <person name="Ai Y."/>
            <person name="Zhai J.W."/>
            <person name="Wu S.S."/>
            <person name="Zhou Z."/>
            <person name="Hsiao Y.Y."/>
            <person name="Wu W.L."/>
            <person name="Chen Y.Y."/>
            <person name="Lin Y.F."/>
            <person name="Hsu J.L."/>
            <person name="Li C.Y."/>
            <person name="Wang Z.W."/>
            <person name="Zhao X."/>
            <person name="Zhong W.Y."/>
            <person name="Ma X.K."/>
            <person name="Ma L."/>
            <person name="Huang J."/>
            <person name="Chen G.Z."/>
            <person name="Huang M.Z."/>
            <person name="Huang L."/>
            <person name="Peng D.H."/>
            <person name="Luo Y.B."/>
            <person name="Zou S.Q."/>
            <person name="Chen S.P."/>
            <person name="Lan S."/>
            <person name="Tsai W.C."/>
            <person name="Van de Peer Y."/>
            <person name="Liu Z.J."/>
        </authorList>
    </citation>
    <scope>NUCLEOTIDE SEQUENCE [LARGE SCALE GENOMIC DNA]</scope>
    <source>
        <strain evidence="2">Lor287</strain>
    </source>
</reference>
<dbReference type="EMBL" id="JBBWWQ010000015">
    <property type="protein sequence ID" value="KAK8928897.1"/>
    <property type="molecule type" value="Genomic_DNA"/>
</dbReference>
<evidence type="ECO:0000313" key="2">
    <source>
        <dbReference type="EMBL" id="KAK8928897.1"/>
    </source>
</evidence>
<accession>A0AAP0B632</accession>
<protein>
    <submittedName>
        <fullName evidence="2">Uncharacterized protein</fullName>
    </submittedName>
</protein>
<keyword evidence="3" id="KW-1185">Reference proteome</keyword>
<proteinExistence type="predicted"/>